<sequence>TPRHAGRCRKHLGFITYLSLVDVETMARLSAAQGPSDLPPKMRCGFISSTSILGQTIHSTVTRAFLVFLSVLVLSWQ</sequence>
<gene>
    <name evidence="1" type="ORF">BDN72DRAFT_835683</name>
</gene>
<proteinExistence type="predicted"/>
<organism evidence="1 2">
    <name type="scientific">Pluteus cervinus</name>
    <dbReference type="NCBI Taxonomy" id="181527"/>
    <lineage>
        <taxon>Eukaryota</taxon>
        <taxon>Fungi</taxon>
        <taxon>Dikarya</taxon>
        <taxon>Basidiomycota</taxon>
        <taxon>Agaricomycotina</taxon>
        <taxon>Agaricomycetes</taxon>
        <taxon>Agaricomycetidae</taxon>
        <taxon>Agaricales</taxon>
        <taxon>Pluteineae</taxon>
        <taxon>Pluteaceae</taxon>
        <taxon>Pluteus</taxon>
    </lineage>
</organism>
<keyword evidence="2" id="KW-1185">Reference proteome</keyword>
<dbReference type="Proteomes" id="UP000308600">
    <property type="component" value="Unassembled WGS sequence"/>
</dbReference>
<evidence type="ECO:0000313" key="1">
    <source>
        <dbReference type="EMBL" id="TFK72804.1"/>
    </source>
</evidence>
<reference evidence="1 2" key="1">
    <citation type="journal article" date="2019" name="Nat. Ecol. Evol.">
        <title>Megaphylogeny resolves global patterns of mushroom evolution.</title>
        <authorList>
            <person name="Varga T."/>
            <person name="Krizsan K."/>
            <person name="Foldi C."/>
            <person name="Dima B."/>
            <person name="Sanchez-Garcia M."/>
            <person name="Sanchez-Ramirez S."/>
            <person name="Szollosi G.J."/>
            <person name="Szarkandi J.G."/>
            <person name="Papp V."/>
            <person name="Albert L."/>
            <person name="Andreopoulos W."/>
            <person name="Angelini C."/>
            <person name="Antonin V."/>
            <person name="Barry K.W."/>
            <person name="Bougher N.L."/>
            <person name="Buchanan P."/>
            <person name="Buyck B."/>
            <person name="Bense V."/>
            <person name="Catcheside P."/>
            <person name="Chovatia M."/>
            <person name="Cooper J."/>
            <person name="Damon W."/>
            <person name="Desjardin D."/>
            <person name="Finy P."/>
            <person name="Geml J."/>
            <person name="Haridas S."/>
            <person name="Hughes K."/>
            <person name="Justo A."/>
            <person name="Karasinski D."/>
            <person name="Kautmanova I."/>
            <person name="Kiss B."/>
            <person name="Kocsube S."/>
            <person name="Kotiranta H."/>
            <person name="LaButti K.M."/>
            <person name="Lechner B.E."/>
            <person name="Liimatainen K."/>
            <person name="Lipzen A."/>
            <person name="Lukacs Z."/>
            <person name="Mihaltcheva S."/>
            <person name="Morgado L.N."/>
            <person name="Niskanen T."/>
            <person name="Noordeloos M.E."/>
            <person name="Ohm R.A."/>
            <person name="Ortiz-Santana B."/>
            <person name="Ovrebo C."/>
            <person name="Racz N."/>
            <person name="Riley R."/>
            <person name="Savchenko A."/>
            <person name="Shiryaev A."/>
            <person name="Soop K."/>
            <person name="Spirin V."/>
            <person name="Szebenyi C."/>
            <person name="Tomsovsky M."/>
            <person name="Tulloss R.E."/>
            <person name="Uehling J."/>
            <person name="Grigoriev I.V."/>
            <person name="Vagvolgyi C."/>
            <person name="Papp T."/>
            <person name="Martin F.M."/>
            <person name="Miettinen O."/>
            <person name="Hibbett D.S."/>
            <person name="Nagy L.G."/>
        </authorList>
    </citation>
    <scope>NUCLEOTIDE SEQUENCE [LARGE SCALE GENOMIC DNA]</scope>
    <source>
        <strain evidence="1 2">NL-1719</strain>
    </source>
</reference>
<feature type="non-terminal residue" evidence="1">
    <location>
        <position position="1"/>
    </location>
</feature>
<name>A0ACD3B499_9AGAR</name>
<dbReference type="EMBL" id="ML208281">
    <property type="protein sequence ID" value="TFK72804.1"/>
    <property type="molecule type" value="Genomic_DNA"/>
</dbReference>
<evidence type="ECO:0000313" key="2">
    <source>
        <dbReference type="Proteomes" id="UP000308600"/>
    </source>
</evidence>
<protein>
    <submittedName>
        <fullName evidence="1">Uncharacterized protein</fullName>
    </submittedName>
</protein>
<accession>A0ACD3B499</accession>